<evidence type="ECO:0000313" key="3">
    <source>
        <dbReference type="EMBL" id="KAH8102472.1"/>
    </source>
</evidence>
<dbReference type="AlphaFoldDB" id="A0A8K0URH2"/>
<feature type="region of interest" description="Disordered" evidence="2">
    <location>
        <begin position="95"/>
        <end position="142"/>
    </location>
</feature>
<protein>
    <submittedName>
        <fullName evidence="3">Uncharacterized protein</fullName>
    </submittedName>
</protein>
<keyword evidence="1" id="KW-0175">Coiled coil</keyword>
<feature type="compositionally biased region" description="Low complexity" evidence="2">
    <location>
        <begin position="98"/>
        <end position="117"/>
    </location>
</feature>
<dbReference type="Proteomes" id="UP000813824">
    <property type="component" value="Unassembled WGS sequence"/>
</dbReference>
<feature type="region of interest" description="Disordered" evidence="2">
    <location>
        <begin position="171"/>
        <end position="212"/>
    </location>
</feature>
<dbReference type="OrthoDB" id="3258400at2759"/>
<sequence>MDYYQDRLSNSAPHWPPPYPHPFLHGQHPAVYNPYHPMLLPYIPQAPYPAAPPLYTQPASQDYNSLGFHYPEPDNPVLIHQPIPISAYSTLLPQVPETSSQDPSTPSPSQATPAAPDLTQEQSHDEQEEDASPEPAATTDIQGGTDQFVHAPQVMFPTPCDLLNDLAMRNRSSIPTSLPGSQPLAQSSPDGTAKLTKGRTASARKTKAPRPENQRKAYFRSVAHNVGFDPTDPDTITSHDKKRHYLECSEKYILWLHEQLRLVGKEPVALERVSSYRGLSSRSIRTLLVHMQDENQKLNEQIMEEEQEFMDLQEQIISRGVPVNIEMPDNTPHGIFLLPSGASMST</sequence>
<feature type="compositionally biased region" description="Polar residues" evidence="2">
    <location>
        <begin position="171"/>
        <end position="190"/>
    </location>
</feature>
<evidence type="ECO:0000256" key="2">
    <source>
        <dbReference type="SAM" id="MobiDB-lite"/>
    </source>
</evidence>
<name>A0A8K0URH2_9AGAR</name>
<evidence type="ECO:0000313" key="4">
    <source>
        <dbReference type="Proteomes" id="UP000813824"/>
    </source>
</evidence>
<keyword evidence="4" id="KW-1185">Reference proteome</keyword>
<comment type="caution">
    <text evidence="3">The sequence shown here is derived from an EMBL/GenBank/DDBJ whole genome shotgun (WGS) entry which is preliminary data.</text>
</comment>
<evidence type="ECO:0000256" key="1">
    <source>
        <dbReference type="SAM" id="Coils"/>
    </source>
</evidence>
<accession>A0A8K0URH2</accession>
<dbReference type="EMBL" id="JAEVFJ010000009">
    <property type="protein sequence ID" value="KAH8102472.1"/>
    <property type="molecule type" value="Genomic_DNA"/>
</dbReference>
<gene>
    <name evidence="3" type="ORF">BXZ70DRAFT_784319</name>
</gene>
<organism evidence="3 4">
    <name type="scientific">Cristinia sonorae</name>
    <dbReference type="NCBI Taxonomy" id="1940300"/>
    <lineage>
        <taxon>Eukaryota</taxon>
        <taxon>Fungi</taxon>
        <taxon>Dikarya</taxon>
        <taxon>Basidiomycota</taxon>
        <taxon>Agaricomycotina</taxon>
        <taxon>Agaricomycetes</taxon>
        <taxon>Agaricomycetidae</taxon>
        <taxon>Agaricales</taxon>
        <taxon>Pleurotineae</taxon>
        <taxon>Stephanosporaceae</taxon>
        <taxon>Cristinia</taxon>
    </lineage>
</organism>
<reference evidence="3" key="1">
    <citation type="journal article" date="2021" name="New Phytol.">
        <title>Evolutionary innovations through gain and loss of genes in the ectomycorrhizal Boletales.</title>
        <authorList>
            <person name="Wu G."/>
            <person name="Miyauchi S."/>
            <person name="Morin E."/>
            <person name="Kuo A."/>
            <person name="Drula E."/>
            <person name="Varga T."/>
            <person name="Kohler A."/>
            <person name="Feng B."/>
            <person name="Cao Y."/>
            <person name="Lipzen A."/>
            <person name="Daum C."/>
            <person name="Hundley H."/>
            <person name="Pangilinan J."/>
            <person name="Johnson J."/>
            <person name="Barry K."/>
            <person name="LaButti K."/>
            <person name="Ng V."/>
            <person name="Ahrendt S."/>
            <person name="Min B."/>
            <person name="Choi I.G."/>
            <person name="Park H."/>
            <person name="Plett J.M."/>
            <person name="Magnuson J."/>
            <person name="Spatafora J.W."/>
            <person name="Nagy L.G."/>
            <person name="Henrissat B."/>
            <person name="Grigoriev I.V."/>
            <person name="Yang Z.L."/>
            <person name="Xu J."/>
            <person name="Martin F.M."/>
        </authorList>
    </citation>
    <scope>NUCLEOTIDE SEQUENCE</scope>
    <source>
        <strain evidence="3">KKN 215</strain>
    </source>
</reference>
<feature type="coiled-coil region" evidence="1">
    <location>
        <begin position="288"/>
        <end position="315"/>
    </location>
</feature>
<proteinExistence type="predicted"/>